<dbReference type="InterPro" id="IPR011990">
    <property type="entry name" value="TPR-like_helical_dom_sf"/>
</dbReference>
<organism evidence="3 4">
    <name type="scientific">Mumia xiangluensis</name>
    <dbReference type="NCBI Taxonomy" id="1678900"/>
    <lineage>
        <taxon>Bacteria</taxon>
        <taxon>Bacillati</taxon>
        <taxon>Actinomycetota</taxon>
        <taxon>Actinomycetes</taxon>
        <taxon>Propionibacteriales</taxon>
        <taxon>Nocardioidaceae</taxon>
        <taxon>Mumia</taxon>
    </lineage>
</organism>
<evidence type="ECO:0000259" key="1">
    <source>
        <dbReference type="Pfam" id="PF08887"/>
    </source>
</evidence>
<evidence type="ECO:0000313" key="3">
    <source>
        <dbReference type="EMBL" id="MFC6148496.1"/>
    </source>
</evidence>
<name>A0ABW1QGH4_9ACTN</name>
<dbReference type="InterPro" id="IPR014983">
    <property type="entry name" value="GAD-rel"/>
</dbReference>
<gene>
    <name evidence="3" type="ORF">ACFPYK_03745</name>
</gene>
<dbReference type="Pfam" id="PF08906">
    <property type="entry name" value="T6SS_Tdi1_C"/>
    <property type="match status" value="1"/>
</dbReference>
<accession>A0ABW1QGH4</accession>
<dbReference type="Pfam" id="PF08887">
    <property type="entry name" value="GAD-like"/>
    <property type="match status" value="1"/>
</dbReference>
<comment type="caution">
    <text evidence="3">The sequence shown here is derived from an EMBL/GenBank/DDBJ whole genome shotgun (WGS) entry which is preliminary data.</text>
</comment>
<reference evidence="4" key="1">
    <citation type="journal article" date="2019" name="Int. J. Syst. Evol. Microbiol.">
        <title>The Global Catalogue of Microorganisms (GCM) 10K type strain sequencing project: providing services to taxonomists for standard genome sequencing and annotation.</title>
        <authorList>
            <consortium name="The Broad Institute Genomics Platform"/>
            <consortium name="The Broad Institute Genome Sequencing Center for Infectious Disease"/>
            <person name="Wu L."/>
            <person name="Ma J."/>
        </authorList>
    </citation>
    <scope>NUCLEOTIDE SEQUENCE [LARGE SCALE GENOMIC DNA]</scope>
    <source>
        <strain evidence="4">CGMCC 4.7198</strain>
    </source>
</reference>
<protein>
    <submittedName>
        <fullName evidence="3">T6SS immunity protein Tdi1 domain-containing protein</fullName>
    </submittedName>
</protein>
<proteinExistence type="predicted"/>
<dbReference type="Gene3D" id="1.25.40.10">
    <property type="entry name" value="Tetratricopeptide repeat domain"/>
    <property type="match status" value="1"/>
</dbReference>
<evidence type="ECO:0000259" key="2">
    <source>
        <dbReference type="Pfam" id="PF08906"/>
    </source>
</evidence>
<dbReference type="InterPro" id="IPR015002">
    <property type="entry name" value="T6SS_Tdi1_C"/>
</dbReference>
<dbReference type="RefSeq" id="WP_205602729.1">
    <property type="nucleotide sequence ID" value="NZ_JBHSQL010000002.1"/>
</dbReference>
<dbReference type="Proteomes" id="UP001596097">
    <property type="component" value="Unassembled WGS sequence"/>
</dbReference>
<evidence type="ECO:0000313" key="4">
    <source>
        <dbReference type="Proteomes" id="UP001596097"/>
    </source>
</evidence>
<sequence length="631" mass="69352">MTSSGSTTPDGQDAVERDLELAWELFEAQPTHPKVGELALRVLASQPERSSVSLLLGNHREVSGEADEARRLYLEVAGRRDGQFINAARAVRHLAAAEHDYPEALRWARTVLGESQEEWDDWMELGCALAFSGEHEVGWKQLDDAVELCARTAPDELSQALGMRAVYLLGSFAPPDRFVPAAEEAIRADAANSWVSVMLGWSYLVQYRFTDAEQLALRLLREDPTEDQFQYLVGTARTMQRIVENADAQGYTIEDVRRTGVLEMTWQQLRDRELGIDLRSALAALDDAMPADLRDTLLPGASFSDEADMPGAMAADDLVTWRDGQRPGTGAAWAQPEPFRLMSAAEIRDMTSAIEAEPAAYPDWPENDAWEPVMTDDAGAYLVVVAFGALIKRRSGQPDEPVAASMADWIWDRVADFGGRDPRPAPRKDIVPASADESPGTASERVFEIADFVPHAPVELDVIARFRGRVPDELIAIWEQYGYGTFADGFLRVINPSLYEAEVGDCIGKTQGDGIAIPIMVTGLGDLITWEPSVGVIAILYREGRTVGLGSTVRTFVRLTVLDGAEELSETFNWDVFPEAIAAHGELPYDKSFIFVPLLSLGGSATVENLQVRDTITAIQMMVELQGVIGH</sequence>
<dbReference type="EMBL" id="JBHSQL010000002">
    <property type="protein sequence ID" value="MFC6148496.1"/>
    <property type="molecule type" value="Genomic_DNA"/>
</dbReference>
<feature type="domain" description="GAD-related" evidence="1">
    <location>
        <begin position="457"/>
        <end position="536"/>
    </location>
</feature>
<keyword evidence="4" id="KW-1185">Reference proteome</keyword>
<dbReference type="SUPFAM" id="SSF48452">
    <property type="entry name" value="TPR-like"/>
    <property type="match status" value="1"/>
</dbReference>
<feature type="domain" description="T6SS immunity protein Tdi1 C-terminal" evidence="2">
    <location>
        <begin position="563"/>
        <end position="613"/>
    </location>
</feature>